<proteinExistence type="inferred from homology"/>
<feature type="active site" description="Proton acceptor; via imino nitrogen" evidence="3">
    <location>
        <position position="2"/>
    </location>
</feature>
<dbReference type="EMBL" id="MJIC01000015">
    <property type="protein sequence ID" value="OFI33013.1"/>
    <property type="molecule type" value="Genomic_DNA"/>
</dbReference>
<dbReference type="SUPFAM" id="SSF55331">
    <property type="entry name" value="Tautomerase/MIF"/>
    <property type="match status" value="1"/>
</dbReference>
<evidence type="ECO:0000256" key="2">
    <source>
        <dbReference type="ARBA" id="ARBA00023235"/>
    </source>
</evidence>
<dbReference type="InterPro" id="IPR004370">
    <property type="entry name" value="4-OT-like_dom"/>
</dbReference>
<dbReference type="InterPro" id="IPR014347">
    <property type="entry name" value="Tautomerase/MIF_sf"/>
</dbReference>
<protein>
    <recommendedName>
        <fullName evidence="4">Tautomerase</fullName>
        <ecNumber evidence="4">5.3.2.-</ecNumber>
    </recommendedName>
</protein>
<keyword evidence="2 4" id="KW-0413">Isomerase</keyword>
<dbReference type="Pfam" id="PF01361">
    <property type="entry name" value="Tautomerase"/>
    <property type="match status" value="1"/>
</dbReference>
<dbReference type="PANTHER" id="PTHR35530:SF1">
    <property type="entry name" value="2-HYDROXYMUCONATE TAUTOMERASE"/>
    <property type="match status" value="1"/>
</dbReference>
<dbReference type="InterPro" id="IPR018191">
    <property type="entry name" value="4-OT"/>
</dbReference>
<comment type="similarity">
    <text evidence="1 4">Belongs to the 4-oxalocrotonate tautomerase family.</text>
</comment>
<name>A0A1E8FBZ0_9ALTE</name>
<gene>
    <name evidence="6" type="ORF">BFC17_01695</name>
</gene>
<reference evidence="6 7" key="1">
    <citation type="submission" date="2016-09" db="EMBL/GenBank/DDBJ databases">
        <title>Alteromonas lipolytica, a new species isolated from sea water.</title>
        <authorList>
            <person name="Wu Y.-H."/>
            <person name="Cheng H."/>
            <person name="Xu X.-W."/>
        </authorList>
    </citation>
    <scope>NUCLEOTIDE SEQUENCE [LARGE SCALE GENOMIC DNA]</scope>
    <source>
        <strain evidence="6 7">JW12</strain>
    </source>
</reference>
<dbReference type="NCBIfam" id="NF002571">
    <property type="entry name" value="PRK02220.1"/>
    <property type="match status" value="1"/>
</dbReference>
<comment type="caution">
    <text evidence="6">The sequence shown here is derived from an EMBL/GenBank/DDBJ whole genome shotgun (WGS) entry which is preliminary data.</text>
</comment>
<dbReference type="PANTHER" id="PTHR35530">
    <property type="entry name" value="TAUTOMERASE-RELATED"/>
    <property type="match status" value="1"/>
</dbReference>
<evidence type="ECO:0000313" key="7">
    <source>
        <dbReference type="Proteomes" id="UP000176037"/>
    </source>
</evidence>
<sequence>MPIINVQMIEGRTTEQKEALIAAVAQAVMDSIGAPEENIRVIINEYAKGHWGMGKLPAHKAGR</sequence>
<evidence type="ECO:0000313" key="6">
    <source>
        <dbReference type="EMBL" id="OFI33013.1"/>
    </source>
</evidence>
<dbReference type="Gene3D" id="3.30.429.10">
    <property type="entry name" value="Macrophage Migration Inhibitory Factor"/>
    <property type="match status" value="1"/>
</dbReference>
<evidence type="ECO:0000256" key="1">
    <source>
        <dbReference type="ARBA" id="ARBA00006723"/>
    </source>
</evidence>
<dbReference type="NCBIfam" id="TIGR00013">
    <property type="entry name" value="taut"/>
    <property type="match status" value="1"/>
</dbReference>
<dbReference type="GO" id="GO:0016853">
    <property type="term" value="F:isomerase activity"/>
    <property type="evidence" value="ECO:0007669"/>
    <property type="project" value="UniProtKB-UniRule"/>
</dbReference>
<dbReference type="STRING" id="1856405.BFC17_01695"/>
<dbReference type="OrthoDB" id="9799841at2"/>
<evidence type="ECO:0000256" key="4">
    <source>
        <dbReference type="RuleBase" id="RU362032"/>
    </source>
</evidence>
<dbReference type="AlphaFoldDB" id="A0A1E8FBZ0"/>
<evidence type="ECO:0000256" key="3">
    <source>
        <dbReference type="PIRSR" id="PIRSR618191-1"/>
    </source>
</evidence>
<dbReference type="Proteomes" id="UP000176037">
    <property type="component" value="Unassembled WGS sequence"/>
</dbReference>
<evidence type="ECO:0000259" key="5">
    <source>
        <dbReference type="Pfam" id="PF01361"/>
    </source>
</evidence>
<dbReference type="RefSeq" id="WP_070177390.1">
    <property type="nucleotide sequence ID" value="NZ_BMJR01000002.1"/>
</dbReference>
<keyword evidence="7" id="KW-1185">Reference proteome</keyword>
<dbReference type="EC" id="5.3.2.-" evidence="4"/>
<accession>A0A1E8FBZ0</accession>
<feature type="domain" description="4-oxalocrotonate tautomerase-like" evidence="5">
    <location>
        <begin position="2"/>
        <end position="55"/>
    </location>
</feature>
<organism evidence="6 7">
    <name type="scientific">Alteromonas lipolytica</name>
    <dbReference type="NCBI Taxonomy" id="1856405"/>
    <lineage>
        <taxon>Bacteria</taxon>
        <taxon>Pseudomonadati</taxon>
        <taxon>Pseudomonadota</taxon>
        <taxon>Gammaproteobacteria</taxon>
        <taxon>Alteromonadales</taxon>
        <taxon>Alteromonadaceae</taxon>
        <taxon>Alteromonas/Salinimonas group</taxon>
        <taxon>Alteromonas</taxon>
    </lineage>
</organism>